<dbReference type="EMBL" id="CABEEP010000001">
    <property type="protein sequence ID" value="VTQ58904.1"/>
    <property type="molecule type" value="Genomic_DNA"/>
</dbReference>
<gene>
    <name evidence="1" type="ORF">NCTC12204_00252</name>
</gene>
<reference evidence="1 2" key="1">
    <citation type="submission" date="2019-05" db="EMBL/GenBank/DDBJ databases">
        <authorList>
            <consortium name="Pathogen Informatics"/>
        </authorList>
    </citation>
    <scope>NUCLEOTIDE SEQUENCE [LARGE SCALE GENOMIC DNA]</scope>
    <source>
        <strain evidence="1 2">NCTC12204</strain>
    </source>
</reference>
<dbReference type="AlphaFoldDB" id="A0A7Z9ATH4"/>
<protein>
    <submittedName>
        <fullName evidence="1">Uncharacterized protein</fullName>
    </submittedName>
</protein>
<dbReference type="InterPro" id="IPR045691">
    <property type="entry name" value="DUF6056"/>
</dbReference>
<accession>A0A7Z9ATH4</accession>
<proteinExistence type="predicted"/>
<name>A0A7Z9ATH4_ENTHR</name>
<dbReference type="RefSeq" id="WP_010736904.1">
    <property type="nucleotide sequence ID" value="NZ_AP027299.1"/>
</dbReference>
<dbReference type="Pfam" id="PF19528">
    <property type="entry name" value="DUF6056"/>
    <property type="match status" value="1"/>
</dbReference>
<evidence type="ECO:0000313" key="2">
    <source>
        <dbReference type="Proteomes" id="UP000352698"/>
    </source>
</evidence>
<dbReference type="Proteomes" id="UP000352698">
    <property type="component" value="Unassembled WGS sequence"/>
</dbReference>
<comment type="caution">
    <text evidence="1">The sequence shown here is derived from an EMBL/GenBank/DDBJ whole genome shotgun (WGS) entry which is preliminary data.</text>
</comment>
<evidence type="ECO:0000313" key="1">
    <source>
        <dbReference type="EMBL" id="VTQ58904.1"/>
    </source>
</evidence>
<sequence>MKQIKETIRNNKKILVLISAYVIMVVLNFLTPLIADDIEYMYKTSSFSSILHDEYTQYMTWTGRSVVHIIARLFLLMPKTVFNLVNPLIYVLLTLLIYKMTTKDNTTFYSFKYFLINVFLWLFVPAFGQTILWETGAANYLWGGIIVVSFLFLYHRYYEKEQELSFNPIVNSILLLILGILAGWCNENTSGGMILIVLGYLYFYYQKKKPLRPWMFTGLLGAIFGLFMMVTAPGNAVRATYFARSQWSLPRKLYSGVFSITKTLYENSLALFVLMAVLIVLGIFFSKHKEWLRLSYIYLFAGIATIYVLSLSPAGLDWGRSFFGGVLFIIMAMAFEWPDKVLKSTQGAFYGVISGVLITQFLFTFALGVNDIALSYREINQQYHYVREQKKQGNLNPVIANFTIYNQTGHTAYSGGLSHVKTDITKQVNRANAKYFGLESIHSVPKEAWETIYQQGDPKWMSIWNANAYFEALSQTDHLIVMAGAGDKTQMNQQLAEEIRKLFPEFKNGDSESSWNFSGIRLLGKNPEFSQTKNYNSVSQEINGKEISVSSSFTPYADQQFAAIKVGDINVARNKTGINIAVLSKEGKIVDAVNIQLTGDKLTLSR</sequence>
<organism evidence="1 2">
    <name type="scientific">Enterococcus hirae</name>
    <dbReference type="NCBI Taxonomy" id="1354"/>
    <lineage>
        <taxon>Bacteria</taxon>
        <taxon>Bacillati</taxon>
        <taxon>Bacillota</taxon>
        <taxon>Bacilli</taxon>
        <taxon>Lactobacillales</taxon>
        <taxon>Enterococcaceae</taxon>
        <taxon>Enterococcus</taxon>
    </lineage>
</organism>